<dbReference type="GO" id="GO:0008270">
    <property type="term" value="F:zinc ion binding"/>
    <property type="evidence" value="ECO:0007669"/>
    <property type="project" value="UniProtKB-KW"/>
</dbReference>
<dbReference type="PANTHER" id="PTHR47156">
    <property type="entry name" value="PROTEIN CBG20824"/>
    <property type="match status" value="1"/>
</dbReference>
<protein>
    <submittedName>
        <fullName evidence="7">Uncharacterized protein LOC108680718 isoform X1</fullName>
    </submittedName>
</protein>
<dbReference type="RefSeq" id="XP_047738886.1">
    <property type="nucleotide sequence ID" value="XM_047882930.1"/>
</dbReference>
<dbReference type="PROSITE" id="PS50089">
    <property type="entry name" value="ZF_RING_2"/>
    <property type="match status" value="1"/>
</dbReference>
<dbReference type="InterPro" id="IPR000315">
    <property type="entry name" value="Znf_B-box"/>
</dbReference>
<evidence type="ECO:0000256" key="2">
    <source>
        <dbReference type="ARBA" id="ARBA00022771"/>
    </source>
</evidence>
<sequence length="502" mass="56317">MASATIECDVCNEKFDSGNHKPLCLTCGHTFCFSCITNLLKLSGTKNCPKCRRQFSQKIDQMLVNYALIPSENTARPHPPSSLSQAPCLHQEKALDYLCVDCLELVCFTCTEGTHKNHTIELIDGLLHENESVLNSWTKIRTTMRDKFGRVNSLVSVSDDILSLIDEMKTEFQGWKNLLLAQKMSTAQDLQAWDVSASSVIENKRHECKEMLCRLKLKPPENMEIPEIRARLSAALKKCDSLQTYELPTYEPGVPWTVTSRAEGERAVASLSINIKPSRLVVVSTHTRPIPGLEDLLYRLCYHHAGDISLLPLDFFWRLAGQADGGIGAIIDKFSDRLDTMYGHPSQVGAYLDKRCPAGMQSEATIEGPCSIGVRFDGDLFGRSFLLPRIIDDACCVRGMARNISSNLRKHGYSVTRWHFPDLCDEDLNWMIGILHQFRDSRLSLVLPRNGLSATGTRRLFEELPQIREVYHDPGAAHLTSAGSAPDLTFIELSTNNIIQWM</sequence>
<dbReference type="CDD" id="cd19756">
    <property type="entry name" value="Bbox2"/>
    <property type="match status" value="1"/>
</dbReference>
<keyword evidence="2 4" id="KW-0863">Zinc-finger</keyword>
<dbReference type="KEGG" id="hazt:108680718"/>
<dbReference type="Pfam" id="PF00643">
    <property type="entry name" value="zf-B_box"/>
    <property type="match status" value="1"/>
</dbReference>
<keyword evidence="3" id="KW-0862">Zinc</keyword>
<dbReference type="SUPFAM" id="SSF57845">
    <property type="entry name" value="B-box zinc-binding domain"/>
    <property type="match status" value="1"/>
</dbReference>
<evidence type="ECO:0000256" key="3">
    <source>
        <dbReference type="ARBA" id="ARBA00022833"/>
    </source>
</evidence>
<dbReference type="InterPro" id="IPR013083">
    <property type="entry name" value="Znf_RING/FYVE/PHD"/>
</dbReference>
<accession>A0A979FQX6</accession>
<dbReference type="InterPro" id="IPR052667">
    <property type="entry name" value="E3_ubiquitin-ligase_RING"/>
</dbReference>
<organism evidence="6 7">
    <name type="scientific">Hyalella azteca</name>
    <name type="common">Amphipod</name>
    <dbReference type="NCBI Taxonomy" id="294128"/>
    <lineage>
        <taxon>Eukaryota</taxon>
        <taxon>Metazoa</taxon>
        <taxon>Ecdysozoa</taxon>
        <taxon>Arthropoda</taxon>
        <taxon>Crustacea</taxon>
        <taxon>Multicrustacea</taxon>
        <taxon>Malacostraca</taxon>
        <taxon>Eumalacostraca</taxon>
        <taxon>Peracarida</taxon>
        <taxon>Amphipoda</taxon>
        <taxon>Senticaudata</taxon>
        <taxon>Talitrida</taxon>
        <taxon>Talitroidea</taxon>
        <taxon>Hyalellidae</taxon>
        <taxon>Hyalella</taxon>
    </lineage>
</organism>
<evidence type="ECO:0000256" key="1">
    <source>
        <dbReference type="ARBA" id="ARBA00022723"/>
    </source>
</evidence>
<dbReference type="PROSITE" id="PS00518">
    <property type="entry name" value="ZF_RING_1"/>
    <property type="match status" value="1"/>
</dbReference>
<evidence type="ECO:0000313" key="6">
    <source>
        <dbReference type="Proteomes" id="UP000694843"/>
    </source>
</evidence>
<dbReference type="SMART" id="SM00184">
    <property type="entry name" value="RING"/>
    <property type="match status" value="1"/>
</dbReference>
<dbReference type="Gene3D" id="3.30.40.10">
    <property type="entry name" value="Zinc/RING finger domain, C3HC4 (zinc finger)"/>
    <property type="match status" value="1"/>
</dbReference>
<gene>
    <name evidence="7" type="primary">LOC108680718</name>
</gene>
<dbReference type="SUPFAM" id="SSF57850">
    <property type="entry name" value="RING/U-box"/>
    <property type="match status" value="1"/>
</dbReference>
<evidence type="ECO:0000256" key="4">
    <source>
        <dbReference type="PROSITE-ProRule" id="PRU00175"/>
    </source>
</evidence>
<dbReference type="Pfam" id="PF13639">
    <property type="entry name" value="zf-RING_2"/>
    <property type="match status" value="1"/>
</dbReference>
<dbReference type="GeneID" id="108680718"/>
<keyword evidence="1" id="KW-0479">Metal-binding</keyword>
<keyword evidence="6" id="KW-1185">Reference proteome</keyword>
<dbReference type="InterPro" id="IPR017907">
    <property type="entry name" value="Znf_RING_CS"/>
</dbReference>
<name>A0A979FQX6_HYAAZ</name>
<dbReference type="PANTHER" id="PTHR47156:SF10">
    <property type="entry name" value="E3 UBIQUITIN-PROTEIN LIGASE TRIM-21-RELATED"/>
    <property type="match status" value="1"/>
</dbReference>
<dbReference type="AlphaFoldDB" id="A0A979FQX6"/>
<dbReference type="Gene3D" id="3.30.160.60">
    <property type="entry name" value="Classic Zinc Finger"/>
    <property type="match status" value="1"/>
</dbReference>
<dbReference type="InterPro" id="IPR001841">
    <property type="entry name" value="Znf_RING"/>
</dbReference>
<evidence type="ECO:0000313" key="7">
    <source>
        <dbReference type="RefSeq" id="XP_047738886.1"/>
    </source>
</evidence>
<proteinExistence type="predicted"/>
<evidence type="ECO:0000259" key="5">
    <source>
        <dbReference type="PROSITE" id="PS50089"/>
    </source>
</evidence>
<dbReference type="OrthoDB" id="6270329at2759"/>
<feature type="domain" description="RING-type" evidence="5">
    <location>
        <begin position="8"/>
        <end position="52"/>
    </location>
</feature>
<reference evidence="7" key="1">
    <citation type="submission" date="2025-08" db="UniProtKB">
        <authorList>
            <consortium name="RefSeq"/>
        </authorList>
    </citation>
    <scope>IDENTIFICATION</scope>
    <source>
        <tissue evidence="7">Whole organism</tissue>
    </source>
</reference>
<dbReference type="Proteomes" id="UP000694843">
    <property type="component" value="Unplaced"/>
</dbReference>